<dbReference type="PROSITE" id="PS00213">
    <property type="entry name" value="LIPOCALIN"/>
    <property type="match status" value="1"/>
</dbReference>
<dbReference type="RefSeq" id="XP_018020510.1">
    <property type="nucleotide sequence ID" value="XM_018165021.1"/>
</dbReference>
<evidence type="ECO:0000256" key="5">
    <source>
        <dbReference type="ARBA" id="ARBA00022729"/>
    </source>
</evidence>
<dbReference type="Proteomes" id="UP000694843">
    <property type="component" value="Unplaced"/>
</dbReference>
<feature type="domain" description="Lipocalin/cytosolic fatty-acid binding" evidence="11">
    <location>
        <begin position="71"/>
        <end position="217"/>
    </location>
</feature>
<organism evidence="12 13">
    <name type="scientific">Hyalella azteca</name>
    <name type="common">Amphipod</name>
    <dbReference type="NCBI Taxonomy" id="294128"/>
    <lineage>
        <taxon>Eukaryota</taxon>
        <taxon>Metazoa</taxon>
        <taxon>Ecdysozoa</taxon>
        <taxon>Arthropoda</taxon>
        <taxon>Crustacea</taxon>
        <taxon>Multicrustacea</taxon>
        <taxon>Malacostraca</taxon>
        <taxon>Eumalacostraca</taxon>
        <taxon>Peracarida</taxon>
        <taxon>Amphipoda</taxon>
        <taxon>Senticaudata</taxon>
        <taxon>Talitrida</taxon>
        <taxon>Talitroidea</taxon>
        <taxon>Hyalellidae</taxon>
        <taxon>Hyalella</taxon>
    </lineage>
</organism>
<name>A0A8B7P3I2_HYAAZ</name>
<reference evidence="13" key="1">
    <citation type="submission" date="2025-08" db="UniProtKB">
        <authorList>
            <consortium name="RefSeq"/>
        </authorList>
    </citation>
    <scope>IDENTIFICATION</scope>
    <source>
        <tissue evidence="13">Whole organism</tissue>
    </source>
</reference>
<keyword evidence="8" id="KW-0325">Glycoprotein</keyword>
<evidence type="ECO:0000256" key="7">
    <source>
        <dbReference type="ARBA" id="ARBA00023157"/>
    </source>
</evidence>
<dbReference type="Pfam" id="PF08212">
    <property type="entry name" value="Lipocalin_2"/>
    <property type="match status" value="1"/>
</dbReference>
<evidence type="ECO:0000313" key="12">
    <source>
        <dbReference type="Proteomes" id="UP000694843"/>
    </source>
</evidence>
<evidence type="ECO:0000256" key="6">
    <source>
        <dbReference type="ARBA" id="ARBA00023121"/>
    </source>
</evidence>
<dbReference type="InterPro" id="IPR022272">
    <property type="entry name" value="Lipocalin_CS"/>
</dbReference>
<dbReference type="AlphaFoldDB" id="A0A8B7P3I2"/>
<dbReference type="InterPro" id="IPR012674">
    <property type="entry name" value="Calycin"/>
</dbReference>
<proteinExistence type="predicted"/>
<keyword evidence="4" id="KW-0964">Secreted</keyword>
<feature type="chain" id="PRO_5034781221" description="Apolipoprotein D" evidence="10">
    <location>
        <begin position="19"/>
        <end position="235"/>
    </location>
</feature>
<gene>
    <name evidence="13" type="primary">LOC108676869</name>
</gene>
<protein>
    <recommendedName>
        <fullName evidence="2">Apolipoprotein D</fullName>
    </recommendedName>
</protein>
<dbReference type="GeneID" id="108676869"/>
<keyword evidence="12" id="KW-1185">Reference proteome</keyword>
<dbReference type="OMA" id="ICVTADY"/>
<feature type="signal peptide" evidence="10">
    <location>
        <begin position="1"/>
        <end position="18"/>
    </location>
</feature>
<evidence type="ECO:0000256" key="9">
    <source>
        <dbReference type="SAM" id="MobiDB-lite"/>
    </source>
</evidence>
<dbReference type="PANTHER" id="PTHR10612">
    <property type="entry name" value="APOLIPOPROTEIN D"/>
    <property type="match status" value="1"/>
</dbReference>
<dbReference type="GO" id="GO:0031409">
    <property type="term" value="F:pigment binding"/>
    <property type="evidence" value="ECO:0007669"/>
    <property type="project" value="InterPro"/>
</dbReference>
<evidence type="ECO:0000256" key="10">
    <source>
        <dbReference type="SAM" id="SignalP"/>
    </source>
</evidence>
<comment type="subcellular location">
    <subcellularLocation>
        <location evidence="1">Secreted</location>
    </subcellularLocation>
</comment>
<feature type="region of interest" description="Disordered" evidence="9">
    <location>
        <begin position="31"/>
        <end position="60"/>
    </location>
</feature>
<dbReference type="GO" id="GO:0008289">
    <property type="term" value="F:lipid binding"/>
    <property type="evidence" value="ECO:0007669"/>
    <property type="project" value="UniProtKB-KW"/>
</dbReference>
<evidence type="ECO:0000256" key="3">
    <source>
        <dbReference type="ARBA" id="ARBA00022448"/>
    </source>
</evidence>
<dbReference type="InterPro" id="IPR003057">
    <property type="entry name" value="Invtbrt_color"/>
</dbReference>
<dbReference type="PRINTS" id="PR01273">
    <property type="entry name" value="INVTBRTCOLOR"/>
</dbReference>
<evidence type="ECO:0000256" key="2">
    <source>
        <dbReference type="ARBA" id="ARBA00019890"/>
    </source>
</evidence>
<dbReference type="FunFam" id="2.40.128.20:FF:000003">
    <property type="entry name" value="Apolipoprotein D"/>
    <property type="match status" value="1"/>
</dbReference>
<dbReference type="GO" id="GO:0006629">
    <property type="term" value="P:lipid metabolic process"/>
    <property type="evidence" value="ECO:0007669"/>
    <property type="project" value="TreeGrafter"/>
</dbReference>
<keyword evidence="7" id="KW-1015">Disulfide bond</keyword>
<dbReference type="GO" id="GO:0005576">
    <property type="term" value="C:extracellular region"/>
    <property type="evidence" value="ECO:0007669"/>
    <property type="project" value="UniProtKB-SubCell"/>
</dbReference>
<sequence>MIKVIVLAALLGSECVVAQYSAAEAHSFSKRQATDDTLGTAPGTIVPGPADSGPDQTPQCPKPPVVQNFQAERYLGRWYEIERFTAPFQTGICVTADYALLGNCSIGVTNTQVLPNGVVDVARGVAHSAGDPGSASLTVTFPDEERTRGPVQTPQTEGNYNVLATDYENYAVVYSCSIANFRGRDTKFEFSWVLARQPRVNSVFLRRLHEWLQNLGVPAERYMLTRQVGCQYTAS</sequence>
<dbReference type="OrthoDB" id="565904at2759"/>
<dbReference type="GO" id="GO:0005737">
    <property type="term" value="C:cytoplasm"/>
    <property type="evidence" value="ECO:0007669"/>
    <property type="project" value="TreeGrafter"/>
</dbReference>
<dbReference type="GO" id="GO:0000302">
    <property type="term" value="P:response to reactive oxygen species"/>
    <property type="evidence" value="ECO:0007669"/>
    <property type="project" value="TreeGrafter"/>
</dbReference>
<evidence type="ECO:0000256" key="4">
    <source>
        <dbReference type="ARBA" id="ARBA00022525"/>
    </source>
</evidence>
<evidence type="ECO:0000256" key="8">
    <source>
        <dbReference type="ARBA" id="ARBA00023180"/>
    </source>
</evidence>
<accession>A0A8B7P3I2</accession>
<dbReference type="Gene3D" id="2.40.128.20">
    <property type="match status" value="1"/>
</dbReference>
<dbReference type="SUPFAM" id="SSF50814">
    <property type="entry name" value="Lipocalins"/>
    <property type="match status" value="1"/>
</dbReference>
<dbReference type="KEGG" id="hazt:108676869"/>
<evidence type="ECO:0000259" key="11">
    <source>
        <dbReference type="Pfam" id="PF08212"/>
    </source>
</evidence>
<dbReference type="PANTHER" id="PTHR10612:SF34">
    <property type="entry name" value="APOLIPOPROTEIN D"/>
    <property type="match status" value="1"/>
</dbReference>
<keyword evidence="5 10" id="KW-0732">Signal</keyword>
<keyword evidence="3" id="KW-0813">Transport</keyword>
<evidence type="ECO:0000256" key="1">
    <source>
        <dbReference type="ARBA" id="ARBA00004613"/>
    </source>
</evidence>
<evidence type="ECO:0000313" key="13">
    <source>
        <dbReference type="RefSeq" id="XP_018020510.1"/>
    </source>
</evidence>
<dbReference type="InterPro" id="IPR000566">
    <property type="entry name" value="Lipocln_cytosolic_FA-bd_dom"/>
</dbReference>
<keyword evidence="6" id="KW-0446">Lipid-binding</keyword>